<dbReference type="GO" id="GO:0016787">
    <property type="term" value="F:hydrolase activity"/>
    <property type="evidence" value="ECO:0007669"/>
    <property type="project" value="UniProtKB-KW"/>
</dbReference>
<dbReference type="EMBL" id="UINC01075554">
    <property type="protein sequence ID" value="SVC13856.1"/>
    <property type="molecule type" value="Genomic_DNA"/>
</dbReference>
<sequence length="148" mass="15858">MSDDKKTLELLSANRPPCIDTLNGKATQFVSEPPSLKMEFEAVPEFCHSPNQVVQGGFVTGMLDTSMAHLLIALSGGKLNPVSLDINVSFLAPAHPGKLISAAKVVRLGKSIGYFSSSLYQQETLVATATSTIKLVPMPEEFFTSTKS</sequence>
<accession>A0A382JQ30</accession>
<dbReference type="Pfam" id="PF03061">
    <property type="entry name" value="4HBT"/>
    <property type="match status" value="1"/>
</dbReference>
<dbReference type="CDD" id="cd03443">
    <property type="entry name" value="PaaI_thioesterase"/>
    <property type="match status" value="1"/>
</dbReference>
<gene>
    <name evidence="3" type="ORF">METZ01_LOCUS266710</name>
</gene>
<name>A0A382JQ30_9ZZZZ</name>
<feature type="domain" description="Thioesterase" evidence="2">
    <location>
        <begin position="52"/>
        <end position="125"/>
    </location>
</feature>
<dbReference type="InterPro" id="IPR006683">
    <property type="entry name" value="Thioestr_dom"/>
</dbReference>
<dbReference type="Gene3D" id="3.10.129.10">
    <property type="entry name" value="Hotdog Thioesterase"/>
    <property type="match status" value="1"/>
</dbReference>
<reference evidence="3" key="1">
    <citation type="submission" date="2018-05" db="EMBL/GenBank/DDBJ databases">
        <authorList>
            <person name="Lanie J.A."/>
            <person name="Ng W.-L."/>
            <person name="Kazmierczak K.M."/>
            <person name="Andrzejewski T.M."/>
            <person name="Davidsen T.M."/>
            <person name="Wayne K.J."/>
            <person name="Tettelin H."/>
            <person name="Glass J.I."/>
            <person name="Rusch D."/>
            <person name="Podicherti R."/>
            <person name="Tsui H.-C.T."/>
            <person name="Winkler M.E."/>
        </authorList>
    </citation>
    <scope>NUCLEOTIDE SEQUENCE</scope>
</reference>
<evidence type="ECO:0000259" key="2">
    <source>
        <dbReference type="Pfam" id="PF03061"/>
    </source>
</evidence>
<dbReference type="NCBIfam" id="TIGR00369">
    <property type="entry name" value="unchar_dom_1"/>
    <property type="match status" value="1"/>
</dbReference>
<protein>
    <recommendedName>
        <fullName evidence="2">Thioesterase domain-containing protein</fullName>
    </recommendedName>
</protein>
<dbReference type="InterPro" id="IPR003736">
    <property type="entry name" value="PAAI_dom"/>
</dbReference>
<evidence type="ECO:0000313" key="3">
    <source>
        <dbReference type="EMBL" id="SVC13856.1"/>
    </source>
</evidence>
<dbReference type="AlphaFoldDB" id="A0A382JQ30"/>
<dbReference type="SUPFAM" id="SSF54637">
    <property type="entry name" value="Thioesterase/thiol ester dehydrase-isomerase"/>
    <property type="match status" value="1"/>
</dbReference>
<proteinExistence type="predicted"/>
<evidence type="ECO:0000256" key="1">
    <source>
        <dbReference type="ARBA" id="ARBA00022801"/>
    </source>
</evidence>
<dbReference type="InterPro" id="IPR029069">
    <property type="entry name" value="HotDog_dom_sf"/>
</dbReference>
<keyword evidence="1" id="KW-0378">Hydrolase</keyword>
<organism evidence="3">
    <name type="scientific">marine metagenome</name>
    <dbReference type="NCBI Taxonomy" id="408172"/>
    <lineage>
        <taxon>unclassified sequences</taxon>
        <taxon>metagenomes</taxon>
        <taxon>ecological metagenomes</taxon>
    </lineage>
</organism>